<dbReference type="AlphaFoldDB" id="A0A7T2U3R5"/>
<accession>A0A7T2U3R5</accession>
<organism evidence="2 3">
    <name type="scientific">Burkholderia humptydooensis</name>
    <dbReference type="NCBI Taxonomy" id="430531"/>
    <lineage>
        <taxon>Bacteria</taxon>
        <taxon>Pseudomonadati</taxon>
        <taxon>Pseudomonadota</taxon>
        <taxon>Betaproteobacteria</taxon>
        <taxon>Burkholderiales</taxon>
        <taxon>Burkholderiaceae</taxon>
        <taxon>Burkholderia</taxon>
        <taxon>pseudomallei group</taxon>
    </lineage>
</organism>
<sequence length="77" mass="8402">MWSMNMRAIAHLVLVTPPPLMVSIVFLAAYLIIGIPAHLMRGAIARDIFGTMAGVFAALFYLTLVLGFPADIQDLSR</sequence>
<dbReference type="Proteomes" id="UP000594943">
    <property type="component" value="Chromosome 1"/>
</dbReference>
<dbReference type="EMBL" id="CP065686">
    <property type="protein sequence ID" value="QPS45157.1"/>
    <property type="molecule type" value="Genomic_DNA"/>
</dbReference>
<keyword evidence="1" id="KW-0472">Membrane</keyword>
<reference evidence="2 3" key="1">
    <citation type="submission" date="2020-12" db="EMBL/GenBank/DDBJ databases">
        <title>FDA dAtabase for Regulatory Grade micrObial Sequences (FDA-ARGOS): Supporting development and validation of Infectious Disease Dx tests.</title>
        <authorList>
            <person name="Nelson B."/>
            <person name="Plummer A."/>
            <person name="Tallon L."/>
            <person name="Sadzewicz L."/>
            <person name="Zhao X."/>
            <person name="Boylan J."/>
            <person name="Ott S."/>
            <person name="Bowen H."/>
            <person name="Vavikolanu K."/>
            <person name="Mehta A."/>
            <person name="Aluvathingal J."/>
            <person name="Nadendla S."/>
            <person name="Myers T."/>
            <person name="Yan Y."/>
            <person name="Sichtig H."/>
        </authorList>
    </citation>
    <scope>NUCLEOTIDE SEQUENCE [LARGE SCALE GENOMIC DNA]</scope>
    <source>
        <strain evidence="2 3">FDAARGOS_899</strain>
    </source>
</reference>
<gene>
    <name evidence="2" type="ORF">I6G56_08930</name>
</gene>
<evidence type="ECO:0000313" key="2">
    <source>
        <dbReference type="EMBL" id="QPS45157.1"/>
    </source>
</evidence>
<proteinExistence type="predicted"/>
<feature type="transmembrane region" description="Helical" evidence="1">
    <location>
        <begin position="20"/>
        <end position="39"/>
    </location>
</feature>
<keyword evidence="1" id="KW-0812">Transmembrane</keyword>
<evidence type="ECO:0000256" key="1">
    <source>
        <dbReference type="SAM" id="Phobius"/>
    </source>
</evidence>
<feature type="transmembrane region" description="Helical" evidence="1">
    <location>
        <begin position="48"/>
        <end position="68"/>
    </location>
</feature>
<keyword evidence="1" id="KW-1133">Transmembrane helix</keyword>
<evidence type="ECO:0000313" key="3">
    <source>
        <dbReference type="Proteomes" id="UP000594943"/>
    </source>
</evidence>
<protein>
    <submittedName>
        <fullName evidence="2">Uncharacterized protein</fullName>
    </submittedName>
</protein>
<dbReference type="KEGG" id="bhg:I6G56_08930"/>
<name>A0A7T2U3R5_9BURK</name>